<organism evidence="2 3">
    <name type="scientific">Streptomyces thermoviolaceus subsp. thermoviolaceus</name>
    <dbReference type="NCBI Taxonomy" id="66860"/>
    <lineage>
        <taxon>Bacteria</taxon>
        <taxon>Bacillati</taxon>
        <taxon>Actinomycetota</taxon>
        <taxon>Actinomycetes</taxon>
        <taxon>Kitasatosporales</taxon>
        <taxon>Streptomycetaceae</taxon>
        <taxon>Streptomyces</taxon>
    </lineage>
</organism>
<keyword evidence="3" id="KW-1185">Reference proteome</keyword>
<dbReference type="Pfam" id="PF00106">
    <property type="entry name" value="adh_short"/>
    <property type="match status" value="1"/>
</dbReference>
<evidence type="ECO:0000313" key="2">
    <source>
        <dbReference type="EMBL" id="NJP16903.1"/>
    </source>
</evidence>
<dbReference type="InterPro" id="IPR036291">
    <property type="entry name" value="NAD(P)-bd_dom_sf"/>
</dbReference>
<reference evidence="2 3" key="1">
    <citation type="submission" date="2020-03" db="EMBL/GenBank/DDBJ databases">
        <title>WGS of actinomycetes isolated from Thailand.</title>
        <authorList>
            <person name="Thawai C."/>
        </authorList>
    </citation>
    <scope>NUCLEOTIDE SEQUENCE [LARGE SCALE GENOMIC DNA]</scope>
    <source>
        <strain evidence="2 3">NBRC 13905</strain>
    </source>
</reference>
<accession>A0ABX0YWV4</accession>
<evidence type="ECO:0000256" key="1">
    <source>
        <dbReference type="SAM" id="MobiDB-lite"/>
    </source>
</evidence>
<comment type="caution">
    <text evidence="2">The sequence shown here is derived from an EMBL/GenBank/DDBJ whole genome shotgun (WGS) entry which is preliminary data.</text>
</comment>
<sequence length="105" mass="10522">MHLSAETGIVTGASRGIGLATVTALTAEGARVAGISRTVTPEVHETGAVAVTTDLGVPHEATAAVRSAVGSICSPTRPPTSPSPTSSPTAARRRRCSAPGEHRGR</sequence>
<dbReference type="EMBL" id="JAATEL010000029">
    <property type="protein sequence ID" value="NJP16903.1"/>
    <property type="molecule type" value="Genomic_DNA"/>
</dbReference>
<dbReference type="InterPro" id="IPR002347">
    <property type="entry name" value="SDR_fam"/>
</dbReference>
<dbReference type="Proteomes" id="UP000635996">
    <property type="component" value="Unassembled WGS sequence"/>
</dbReference>
<feature type="region of interest" description="Disordered" evidence="1">
    <location>
        <begin position="69"/>
        <end position="105"/>
    </location>
</feature>
<dbReference type="SUPFAM" id="SSF51735">
    <property type="entry name" value="NAD(P)-binding Rossmann-fold domains"/>
    <property type="match status" value="1"/>
</dbReference>
<evidence type="ECO:0000313" key="3">
    <source>
        <dbReference type="Proteomes" id="UP000635996"/>
    </source>
</evidence>
<name>A0ABX0YWV4_STRTL</name>
<dbReference type="Gene3D" id="3.40.50.720">
    <property type="entry name" value="NAD(P)-binding Rossmann-like Domain"/>
    <property type="match status" value="1"/>
</dbReference>
<proteinExistence type="predicted"/>
<gene>
    <name evidence="2" type="ORF">HCJ95_22150</name>
</gene>
<protein>
    <submittedName>
        <fullName evidence="2">SDR family NAD(P)-dependent oxidoreductase</fullName>
    </submittedName>
</protein>